<dbReference type="EMBL" id="LR881470">
    <property type="protein sequence ID" value="CAD5331495.1"/>
    <property type="molecule type" value="Genomic_DNA"/>
</dbReference>
<dbReference type="CDD" id="cd01800">
    <property type="entry name" value="Ubl_SF3a120"/>
    <property type="match status" value="1"/>
</dbReference>
<evidence type="ECO:0000256" key="1">
    <source>
        <dbReference type="ARBA" id="ARBA00004225"/>
    </source>
</evidence>
<evidence type="ECO:0000256" key="2">
    <source>
        <dbReference type="ARBA" id="ARBA00022664"/>
    </source>
</evidence>
<feature type="domain" description="Ubiquitin-like" evidence="8">
    <location>
        <begin position="919"/>
        <end position="968"/>
    </location>
</feature>
<keyword evidence="3 7" id="KW-0812">Transmembrane</keyword>
<dbReference type="InterPro" id="IPR035563">
    <property type="entry name" value="SF3As1_ubi"/>
</dbReference>
<dbReference type="PROSITE" id="PS50053">
    <property type="entry name" value="UBIQUITIN_2"/>
    <property type="match status" value="1"/>
</dbReference>
<evidence type="ECO:0000256" key="5">
    <source>
        <dbReference type="ARBA" id="ARBA00023128"/>
    </source>
</evidence>
<dbReference type="InterPro" id="IPR035967">
    <property type="entry name" value="SWAP/Surp_sf"/>
</dbReference>
<feature type="transmembrane region" description="Helical" evidence="7">
    <location>
        <begin position="301"/>
        <end position="320"/>
    </location>
</feature>
<dbReference type="SUPFAM" id="SSF54236">
    <property type="entry name" value="Ubiquitin-like"/>
    <property type="match status" value="1"/>
</dbReference>
<dbReference type="AlphaFoldDB" id="A0A7G2FA36"/>
<evidence type="ECO:0000313" key="11">
    <source>
        <dbReference type="Proteomes" id="UP000516314"/>
    </source>
</evidence>
<evidence type="ECO:0000256" key="6">
    <source>
        <dbReference type="ARBA" id="ARBA00023136"/>
    </source>
</evidence>
<dbReference type="InterPro" id="IPR000061">
    <property type="entry name" value="Surp"/>
</dbReference>
<dbReference type="SMART" id="SM00648">
    <property type="entry name" value="SWAP"/>
    <property type="match status" value="1"/>
</dbReference>
<keyword evidence="4 7" id="KW-1133">Transmembrane helix</keyword>
<feature type="domain" description="SURP motif" evidence="9">
    <location>
        <begin position="727"/>
        <end position="769"/>
    </location>
</feature>
<dbReference type="InterPro" id="IPR013946">
    <property type="entry name" value="NCA2-like"/>
</dbReference>
<comment type="subcellular location">
    <subcellularLocation>
        <location evidence="1">Mitochondrion membrane</location>
        <topology evidence="1">Multi-pass membrane protein</topology>
    </subcellularLocation>
</comment>
<dbReference type="PANTHER" id="PTHR28234:SF1">
    <property type="entry name" value="NUCLEAR CONTROL OF ATPASE PROTEIN 2"/>
    <property type="match status" value="1"/>
</dbReference>
<dbReference type="Proteomes" id="UP000516314">
    <property type="component" value="Chromosome 5"/>
</dbReference>
<organism evidence="10 11">
    <name type="scientific">Arabidopsis thaliana</name>
    <name type="common">Mouse-ear cress</name>
    <dbReference type="NCBI Taxonomy" id="3702"/>
    <lineage>
        <taxon>Eukaryota</taxon>
        <taxon>Viridiplantae</taxon>
        <taxon>Streptophyta</taxon>
        <taxon>Embryophyta</taxon>
        <taxon>Tracheophyta</taxon>
        <taxon>Spermatophyta</taxon>
        <taxon>Magnoliopsida</taxon>
        <taxon>eudicotyledons</taxon>
        <taxon>Gunneridae</taxon>
        <taxon>Pentapetalae</taxon>
        <taxon>rosids</taxon>
        <taxon>malvids</taxon>
        <taxon>Brassicales</taxon>
        <taxon>Brassicaceae</taxon>
        <taxon>Camelineae</taxon>
        <taxon>Arabidopsis</taxon>
    </lineage>
</organism>
<proteinExistence type="predicted"/>
<evidence type="ECO:0000256" key="3">
    <source>
        <dbReference type="ARBA" id="ARBA00022692"/>
    </source>
</evidence>
<evidence type="ECO:0000259" key="8">
    <source>
        <dbReference type="PROSITE" id="PS50053"/>
    </source>
</evidence>
<dbReference type="InterPro" id="IPR029071">
    <property type="entry name" value="Ubiquitin-like_domsf"/>
</dbReference>
<reference evidence="10 11" key="1">
    <citation type="submission" date="2020-09" db="EMBL/GenBank/DDBJ databases">
        <authorList>
            <person name="Ashkenazy H."/>
        </authorList>
    </citation>
    <scope>NUCLEOTIDE SEQUENCE [LARGE SCALE GENOMIC DNA]</scope>
    <source>
        <strain evidence="11">cv. Cdm-0</strain>
    </source>
</reference>
<protein>
    <submittedName>
        <fullName evidence="10">(thale cress) hypothetical protein</fullName>
    </submittedName>
</protein>
<dbReference type="Gene3D" id="1.10.10.790">
    <property type="entry name" value="Surp module"/>
    <property type="match status" value="1"/>
</dbReference>
<dbReference type="PANTHER" id="PTHR28234">
    <property type="entry name" value="NUCLEAR CONTROL OF ATPASE PROTEIN 2"/>
    <property type="match status" value="1"/>
</dbReference>
<evidence type="ECO:0000259" key="9">
    <source>
        <dbReference type="PROSITE" id="PS50128"/>
    </source>
</evidence>
<dbReference type="GO" id="GO:0003723">
    <property type="term" value="F:RNA binding"/>
    <property type="evidence" value="ECO:0007669"/>
    <property type="project" value="InterPro"/>
</dbReference>
<sequence>MDSQPPVNESTPSTALSNFGELVPFYSSYLWNRLASLLPTSKPIFLGKISNLYRQTVSRKRSISFPLPLPSDFPSSSTITCNVSADTARIHGVLEEIMADVLSNLHDIQKSLDFWRSRAEGSNARKAYFMIFERGPTAFVNESTKFVSKSLSEDSAMQHLCQSSSSHMTERMRVLVELRSALASFIAQLYVELDKRGEDLVKIPEKALPSLLAVINGLFSNLEGSFSHLHAVRECDSSVDGSYPMPLVFDRLPEVNEEGSQWTDCELTDAINLVHKNLEKLNSYLSVMVGKHRKPRRMTLYWVRYTCGAVGLSVFSIWLLRHSSLMGSSDIENWVHDAKEATMSFFSDHVEQPLLSIRDELFDTFRKRHKGVMETEEVQLTQDSLHRMLRNFCEQATREKVPDNASDQEMLEVVMNRYEKELVHPIHNLLSGELARGLLIQVQKLKLDIETAMLELDQILRANEINFAILAALPAFFLSIVMLTVLRTWLKKDSKAQGRGRIARIHRRLLVVEIEKRIMQYQSYIEQGRDKDAETVFGLLIYSLERLYRVVEKPARATDEWDLVKQDLIELGRPQQQTSYKLTVTQRLAGLVESESYCRSRSFSAFLDLTSRWFSRWGYAFPVENDLQLEKDNSNEAPAEPPREMRIHMDKIARVVARKGLRIERKIMNVSEYLAKNQDEGAQEPEAPATLKGDAQHYRRPFLLSDPAPKFPDYVLPEGYTIEDVDTIFLTAQFVGRYGEEFWLDLIKEVDNKPQFEFLKPADSKFDYFNRLSVVASEGLKRSEKLTSSRMAIVSKAFFYHLRRQNEKRELTHKEGAAKACTLFGALYAFVGAHGCFADIKDEDLPLLQHPSAIKNILTASYASAWGGGGESEEPEFDESVLVPEDQFLAQHPGSSTIMVSVPDPDDWKVVKITVQSLSENVASLKEKISGEIQFPTNKQKLRGKAGFLKDNTSLAHYNVGAGEILTLSWW</sequence>
<dbReference type="Pfam" id="PF08637">
    <property type="entry name" value="NCA2"/>
    <property type="match status" value="1"/>
</dbReference>
<dbReference type="PROSITE" id="PS50128">
    <property type="entry name" value="SURP"/>
    <property type="match status" value="1"/>
</dbReference>
<gene>
    <name evidence="10" type="ORF">AT9943_LOCUS18962</name>
</gene>
<dbReference type="Gene3D" id="3.10.20.90">
    <property type="entry name" value="Phosphatidylinositol 3-kinase Catalytic Subunit, Chain A, domain 1"/>
    <property type="match status" value="1"/>
</dbReference>
<dbReference type="SUPFAM" id="SSF109905">
    <property type="entry name" value="Surp module (SWAP domain)"/>
    <property type="match status" value="1"/>
</dbReference>
<evidence type="ECO:0000256" key="7">
    <source>
        <dbReference type="SAM" id="Phobius"/>
    </source>
</evidence>
<dbReference type="InterPro" id="IPR000626">
    <property type="entry name" value="Ubiquitin-like_dom"/>
</dbReference>
<accession>A0A7G2FA36</accession>
<feature type="transmembrane region" description="Helical" evidence="7">
    <location>
        <begin position="465"/>
        <end position="486"/>
    </location>
</feature>
<dbReference type="Pfam" id="PF01805">
    <property type="entry name" value="Surp"/>
    <property type="match status" value="1"/>
</dbReference>
<dbReference type="GO" id="GO:0006397">
    <property type="term" value="P:mRNA processing"/>
    <property type="evidence" value="ECO:0007669"/>
    <property type="project" value="UniProtKB-KW"/>
</dbReference>
<keyword evidence="6 7" id="KW-0472">Membrane</keyword>
<evidence type="ECO:0000313" key="10">
    <source>
        <dbReference type="EMBL" id="CAD5331495.1"/>
    </source>
</evidence>
<evidence type="ECO:0000256" key="4">
    <source>
        <dbReference type="ARBA" id="ARBA00022989"/>
    </source>
</evidence>
<keyword evidence="2" id="KW-0507">mRNA processing</keyword>
<name>A0A7G2FA36_ARATH</name>
<dbReference type="GO" id="GO:0031966">
    <property type="term" value="C:mitochondrial membrane"/>
    <property type="evidence" value="ECO:0007669"/>
    <property type="project" value="UniProtKB-SubCell"/>
</dbReference>
<dbReference type="SMART" id="SM00213">
    <property type="entry name" value="UBQ"/>
    <property type="match status" value="1"/>
</dbReference>
<keyword evidence="5" id="KW-0496">Mitochondrion</keyword>